<evidence type="ECO:0000313" key="1">
    <source>
        <dbReference type="EMBL" id="PHM25457.1"/>
    </source>
</evidence>
<accession>A0A2D0IU66</accession>
<name>A0A2D0IU66_XENBU</name>
<dbReference type="EMBL" id="NIBS01000019">
    <property type="protein sequence ID" value="PHM25457.1"/>
    <property type="molecule type" value="Genomic_DNA"/>
</dbReference>
<dbReference type="Proteomes" id="UP000225833">
    <property type="component" value="Unassembled WGS sequence"/>
</dbReference>
<reference evidence="1 2" key="1">
    <citation type="journal article" date="2017" name="Nat. Microbiol.">
        <title>Natural product diversity associated with the nematode symbionts Photorhabdus and Xenorhabdus.</title>
        <authorList>
            <person name="Tobias N.J."/>
            <person name="Wolff H."/>
            <person name="Djahanschiri B."/>
            <person name="Grundmann F."/>
            <person name="Kronenwerth M."/>
            <person name="Shi Y.M."/>
            <person name="Simonyi S."/>
            <person name="Grun P."/>
            <person name="Shapiro-Ilan D."/>
            <person name="Pidot S.J."/>
            <person name="Stinear T.P."/>
            <person name="Ebersberger I."/>
            <person name="Bode H.B."/>
        </authorList>
    </citation>
    <scope>NUCLEOTIDE SEQUENCE [LARGE SCALE GENOMIC DNA]</scope>
    <source>
        <strain evidence="1 2">DSM 16342</strain>
    </source>
</reference>
<gene>
    <name evidence="1" type="ORF">Xbud_03031</name>
</gene>
<evidence type="ECO:0000313" key="2">
    <source>
        <dbReference type="Proteomes" id="UP000225833"/>
    </source>
</evidence>
<dbReference type="AlphaFoldDB" id="A0A2D0IU66"/>
<sequence>MMKITTVATGYCFRERGTDMAQLLTVIFRICTTLID</sequence>
<organism evidence="1 2">
    <name type="scientific">Xenorhabdus budapestensis</name>
    <dbReference type="NCBI Taxonomy" id="290110"/>
    <lineage>
        <taxon>Bacteria</taxon>
        <taxon>Pseudomonadati</taxon>
        <taxon>Pseudomonadota</taxon>
        <taxon>Gammaproteobacteria</taxon>
        <taxon>Enterobacterales</taxon>
        <taxon>Morganellaceae</taxon>
        <taxon>Xenorhabdus</taxon>
    </lineage>
</organism>
<proteinExistence type="predicted"/>
<comment type="caution">
    <text evidence="1">The sequence shown here is derived from an EMBL/GenBank/DDBJ whole genome shotgun (WGS) entry which is preliminary data.</text>
</comment>
<protein>
    <submittedName>
        <fullName evidence="1">Uncharacterized protein</fullName>
    </submittedName>
</protein>